<comment type="caution">
    <text evidence="2">The sequence shown here is derived from an EMBL/GenBank/DDBJ whole genome shotgun (WGS) entry which is preliminary data.</text>
</comment>
<name>A0AA44Z8H0_CROSK</name>
<dbReference type="Pfam" id="PF11453">
    <property type="entry name" value="DUF2950"/>
    <property type="match status" value="2"/>
</dbReference>
<evidence type="ECO:0000256" key="1">
    <source>
        <dbReference type="SAM" id="SignalP"/>
    </source>
</evidence>
<proteinExistence type="predicted"/>
<feature type="chain" id="PRO_5041393417" evidence="1">
    <location>
        <begin position="31"/>
        <end position="274"/>
    </location>
</feature>
<accession>A0AA44Z8H0</accession>
<evidence type="ECO:0000313" key="3">
    <source>
        <dbReference type="Proteomes" id="UP000244856"/>
    </source>
</evidence>
<dbReference type="InterPro" id="IPR021556">
    <property type="entry name" value="DUF2950"/>
</dbReference>
<dbReference type="Proteomes" id="UP000244856">
    <property type="component" value="Unassembled WGS sequence"/>
</dbReference>
<gene>
    <name evidence="2" type="ORF">B7T07_14665</name>
</gene>
<reference evidence="2 3" key="1">
    <citation type="submission" date="2017-04" db="EMBL/GenBank/DDBJ databases">
        <title>Cronobacter sakazakii, ST83 Lineage Isolates.</title>
        <authorList>
            <person name="Chase H."/>
            <person name="Tall B."/>
            <person name="Gopinath G."/>
            <person name="Lehner A."/>
        </authorList>
    </citation>
    <scope>NUCLEOTIDE SEQUENCE [LARGE SCALE GENOMIC DNA]</scope>
    <source>
        <strain evidence="2 3">MOD1_Comp15</strain>
    </source>
</reference>
<evidence type="ECO:0000313" key="2">
    <source>
        <dbReference type="EMBL" id="PUW03314.1"/>
    </source>
</evidence>
<sequence length="274" mass="30070">MNAITKKEKKVKSTFLAALAFGLSASHAFAQAQFSTPDQAADALTQAISTHDEAALNHLLGDAWREILPPEGADPEEVSRFLRDWKVNHHIVLQGDTAHLQVGAQDWQLPVPLVKHAQGWQFDMQGAAEETLTRTIGRNELAAIAALHAGVDAQQSYYALNQRYAEKIISSEGKKDGLYWPVKPGEAPSPLGPAFSTQRQAMGYHGYHFRLLPTHDNGFAMLAWPVSYGETGVMSFIVKQDDRVLQANLGTDTAQRVSVIDPAHLDNTWEPVAP</sequence>
<dbReference type="EMBL" id="NCTU01000008">
    <property type="protein sequence ID" value="PUW03314.1"/>
    <property type="molecule type" value="Genomic_DNA"/>
</dbReference>
<dbReference type="AlphaFoldDB" id="A0AA44Z8H0"/>
<keyword evidence="1" id="KW-0732">Signal</keyword>
<protein>
    <submittedName>
        <fullName evidence="2">DUF2950 domain-containing protein</fullName>
    </submittedName>
</protein>
<organism evidence="2 3">
    <name type="scientific">Cronobacter sakazakii</name>
    <name type="common">Enterobacter sakazakii</name>
    <dbReference type="NCBI Taxonomy" id="28141"/>
    <lineage>
        <taxon>Bacteria</taxon>
        <taxon>Pseudomonadati</taxon>
        <taxon>Pseudomonadota</taxon>
        <taxon>Gammaproteobacteria</taxon>
        <taxon>Enterobacterales</taxon>
        <taxon>Enterobacteriaceae</taxon>
        <taxon>Cronobacter</taxon>
    </lineage>
</organism>
<feature type="signal peptide" evidence="1">
    <location>
        <begin position="1"/>
        <end position="30"/>
    </location>
</feature>